<evidence type="ECO:0000313" key="2">
    <source>
        <dbReference type="EMBL" id="PGH27376.1"/>
    </source>
</evidence>
<dbReference type="OrthoDB" id="10253869at2759"/>
<accession>A0A2B7Z0C6</accession>
<evidence type="ECO:0000313" key="3">
    <source>
        <dbReference type="Proteomes" id="UP000224634"/>
    </source>
</evidence>
<dbReference type="SUPFAM" id="SSF56801">
    <property type="entry name" value="Acetyl-CoA synthetase-like"/>
    <property type="match status" value="1"/>
</dbReference>
<evidence type="ECO:0000259" key="1">
    <source>
        <dbReference type="PROSITE" id="PS50075"/>
    </source>
</evidence>
<keyword evidence="3" id="KW-1185">Reference proteome</keyword>
<organism evidence="2 3">
    <name type="scientific">Polytolypa hystricis (strain UAMH7299)</name>
    <dbReference type="NCBI Taxonomy" id="1447883"/>
    <lineage>
        <taxon>Eukaryota</taxon>
        <taxon>Fungi</taxon>
        <taxon>Dikarya</taxon>
        <taxon>Ascomycota</taxon>
        <taxon>Pezizomycotina</taxon>
        <taxon>Eurotiomycetes</taxon>
        <taxon>Eurotiomycetidae</taxon>
        <taxon>Onygenales</taxon>
        <taxon>Onygenales incertae sedis</taxon>
        <taxon>Polytolypa</taxon>
    </lineage>
</organism>
<dbReference type="PANTHER" id="PTHR24096">
    <property type="entry name" value="LONG-CHAIN-FATTY-ACID--COA LIGASE"/>
    <property type="match status" value="1"/>
</dbReference>
<proteinExistence type="predicted"/>
<dbReference type="InterPro" id="IPR020845">
    <property type="entry name" value="AMP-binding_CS"/>
</dbReference>
<gene>
    <name evidence="2" type="ORF">AJ80_00854</name>
</gene>
<dbReference type="Gene3D" id="3.30.300.30">
    <property type="match status" value="1"/>
</dbReference>
<comment type="caution">
    <text evidence="2">The sequence shown here is derived from an EMBL/GenBank/DDBJ whole genome shotgun (WGS) entry which is preliminary data.</text>
</comment>
<dbReference type="Pfam" id="PF00501">
    <property type="entry name" value="AMP-binding"/>
    <property type="match status" value="1"/>
</dbReference>
<feature type="domain" description="Carrier" evidence="1">
    <location>
        <begin position="580"/>
        <end position="659"/>
    </location>
</feature>
<dbReference type="InterPro" id="IPR042099">
    <property type="entry name" value="ANL_N_sf"/>
</dbReference>
<reference evidence="2 3" key="1">
    <citation type="submission" date="2017-10" db="EMBL/GenBank/DDBJ databases">
        <title>Comparative genomics in systemic dimorphic fungi from Ajellomycetaceae.</title>
        <authorList>
            <person name="Munoz J.F."/>
            <person name="Mcewen J.G."/>
            <person name="Clay O.K."/>
            <person name="Cuomo C.A."/>
        </authorList>
    </citation>
    <scope>NUCLEOTIDE SEQUENCE [LARGE SCALE GENOMIC DNA]</scope>
    <source>
        <strain evidence="2 3">UAMH7299</strain>
    </source>
</reference>
<dbReference type="Pfam" id="PF00975">
    <property type="entry name" value="Thioesterase"/>
    <property type="match status" value="1"/>
</dbReference>
<dbReference type="GO" id="GO:0031957">
    <property type="term" value="F:very long-chain fatty acid-CoA ligase activity"/>
    <property type="evidence" value="ECO:0007669"/>
    <property type="project" value="TreeGrafter"/>
</dbReference>
<dbReference type="InterPro" id="IPR009081">
    <property type="entry name" value="PP-bd_ACP"/>
</dbReference>
<name>A0A2B7Z0C6_POLH7</name>
<dbReference type="GO" id="GO:0006633">
    <property type="term" value="P:fatty acid biosynthetic process"/>
    <property type="evidence" value="ECO:0007669"/>
    <property type="project" value="TreeGrafter"/>
</dbReference>
<dbReference type="SUPFAM" id="SSF47336">
    <property type="entry name" value="ACP-like"/>
    <property type="match status" value="1"/>
</dbReference>
<dbReference type="STRING" id="1447883.A0A2B7Z0C6"/>
<dbReference type="PROSITE" id="PS00455">
    <property type="entry name" value="AMP_BINDING"/>
    <property type="match status" value="1"/>
</dbReference>
<protein>
    <recommendedName>
        <fullName evidence="1">Carrier domain-containing protein</fullName>
    </recommendedName>
</protein>
<dbReference type="AlphaFoldDB" id="A0A2B7Z0C6"/>
<dbReference type="EMBL" id="PDNA01000007">
    <property type="protein sequence ID" value="PGH27376.1"/>
    <property type="molecule type" value="Genomic_DNA"/>
</dbReference>
<dbReference type="PANTHER" id="PTHR24096:SF267">
    <property type="entry name" value="MALONATE--COA LIGASE ACSF3, MITOCHONDRIAL"/>
    <property type="match status" value="1"/>
</dbReference>
<sequence>MPVFATGTSLLVCRNLTEILESAACYFNAPIEFYEANSTSPSKVLTTRQLWYHAQENAQLLHNVPGITKDSVVLIHFDNHEQNLTWMWSAIVGGYLPAMSPSFVNDLSQRQRHIVHLQSLLNKPVVLTSEKLVHEFMDIIGLNIITVESLLYKISNGVNAAYKRNSGRTRSPEDPAVLMLTSGSTGNAKAVVLRHKQLKAAMVGKIIHHSTEQRDVFLAWVALDHVASLCQIHLHALALGARQIFAPKEIIVNNHMLFLQLIHNLRVSVTFAPNFYLAALSQVLDGYKPRLMYTLGLDLSCLKVIFSGGEANTVQTCLHATKHFQALGTRSNVVSPGFGMTETCAGSMHNVFSPKYDIEAGLEFASVGPCIPGIVARLVGNDGRIIDEVNVPGSLQLKGEVVFQEYYNNPLATLDAFTGDGWFITGDSAFIDKTGFVHLCGRTKDMIIVNGANYYPHELETAIEDASIPGVQPTFTVAFAHRPNGATTEKVVIIYSQTSDKARPEELTASSDAISRITARLFGVSPYQIVPVHRSMIPKTTLGKISRSKVAAEYCKGMYDVYYYEAAEAIKSYRQSKLQRPETETQMSIARVFAEMFDVDISEIGTNSSLLDIGVSSIELIRFKTRIQNILALAEEVPMIVVLANPTISGIADAIDQMQQPKTYTPVVALQTSGHKTPLWLVHPGVGEVLVFLNLAKYITDRPLYALRARGFEKGETYFNDLPEIFSTYFQHIKETQPVGPYAIAGYSFGAMIAFEVAKLLEATGDEVKFLGSFNLPPHIKDRMRQLDWVEAGINLAYFLDLFSEEYAHSISPELHNLPREEVLDHIISCGSQSRLEELSMTKQKLNTWISLAHKMQEAALEYEPSGSIAHIDVFHAIPLKLVAKDRNDWIENKLSKWADFSRETPRMHKVDGAHYTMMAPEHVFSFQKVLNKALHDRGI</sequence>
<dbReference type="InterPro" id="IPR029058">
    <property type="entry name" value="AB_hydrolase_fold"/>
</dbReference>
<dbReference type="Pfam" id="PF00550">
    <property type="entry name" value="PP-binding"/>
    <property type="match status" value="1"/>
</dbReference>
<dbReference type="Proteomes" id="UP000224634">
    <property type="component" value="Unassembled WGS sequence"/>
</dbReference>
<dbReference type="InterPro" id="IPR001031">
    <property type="entry name" value="Thioesterase"/>
</dbReference>
<dbReference type="Gene3D" id="3.40.50.1820">
    <property type="entry name" value="alpha/beta hydrolase"/>
    <property type="match status" value="1"/>
</dbReference>
<dbReference type="InterPro" id="IPR036736">
    <property type="entry name" value="ACP-like_sf"/>
</dbReference>
<dbReference type="InterPro" id="IPR045851">
    <property type="entry name" value="AMP-bd_C_sf"/>
</dbReference>
<dbReference type="InterPro" id="IPR000873">
    <property type="entry name" value="AMP-dep_synth/lig_dom"/>
</dbReference>
<dbReference type="PROSITE" id="PS50075">
    <property type="entry name" value="CARRIER"/>
    <property type="match status" value="1"/>
</dbReference>
<dbReference type="SUPFAM" id="SSF53474">
    <property type="entry name" value="alpha/beta-Hydrolases"/>
    <property type="match status" value="1"/>
</dbReference>
<dbReference type="Gene3D" id="3.40.50.12780">
    <property type="entry name" value="N-terminal domain of ligase-like"/>
    <property type="match status" value="1"/>
</dbReference>
<dbReference type="Gene3D" id="1.10.1200.10">
    <property type="entry name" value="ACP-like"/>
    <property type="match status" value="1"/>
</dbReference>